<dbReference type="EnsemblMetazoa" id="OVOC4374.1">
    <property type="protein sequence ID" value="OVOC4374.1"/>
    <property type="gene ID" value="WBGene00241183"/>
</dbReference>
<dbReference type="AlphaFoldDB" id="A0A8R1TUC2"/>
<sequence>MTSYVNVARRLSSMHALPIVSVCVRSCSNGWLLTVQSVCEPARTGSFQFTIEDYLPSCLSVRKARAIA</sequence>
<evidence type="ECO:0000313" key="2">
    <source>
        <dbReference type="Proteomes" id="UP000024404"/>
    </source>
</evidence>
<reference evidence="1" key="2">
    <citation type="submission" date="2022-06" db="UniProtKB">
        <authorList>
            <consortium name="EnsemblMetazoa"/>
        </authorList>
    </citation>
    <scope>IDENTIFICATION</scope>
</reference>
<evidence type="ECO:0000313" key="1">
    <source>
        <dbReference type="EnsemblMetazoa" id="OVOC4374.1"/>
    </source>
</evidence>
<proteinExistence type="predicted"/>
<reference evidence="2" key="1">
    <citation type="submission" date="2013-10" db="EMBL/GenBank/DDBJ databases">
        <title>Genome sequencing of Onchocerca volvulus.</title>
        <authorList>
            <person name="Cotton J."/>
            <person name="Tsai J."/>
            <person name="Stanley E."/>
            <person name="Tracey A."/>
            <person name="Holroyd N."/>
            <person name="Lustigman S."/>
            <person name="Berriman M."/>
        </authorList>
    </citation>
    <scope>NUCLEOTIDE SEQUENCE</scope>
</reference>
<organism evidence="1 2">
    <name type="scientific">Onchocerca volvulus</name>
    <dbReference type="NCBI Taxonomy" id="6282"/>
    <lineage>
        <taxon>Eukaryota</taxon>
        <taxon>Metazoa</taxon>
        <taxon>Ecdysozoa</taxon>
        <taxon>Nematoda</taxon>
        <taxon>Chromadorea</taxon>
        <taxon>Rhabditida</taxon>
        <taxon>Spirurina</taxon>
        <taxon>Spiruromorpha</taxon>
        <taxon>Filarioidea</taxon>
        <taxon>Onchocercidae</taxon>
        <taxon>Onchocerca</taxon>
    </lineage>
</organism>
<dbReference type="EMBL" id="CMVM020000130">
    <property type="status" value="NOT_ANNOTATED_CDS"/>
    <property type="molecule type" value="Genomic_DNA"/>
</dbReference>
<protein>
    <submittedName>
        <fullName evidence="1">Uncharacterized protein</fullName>
    </submittedName>
</protein>
<accession>A0A8R1TUC2</accession>
<name>A0A8R1TUC2_ONCVO</name>
<keyword evidence="2" id="KW-1185">Reference proteome</keyword>
<dbReference type="Proteomes" id="UP000024404">
    <property type="component" value="Unassembled WGS sequence"/>
</dbReference>